<proteinExistence type="predicted"/>
<evidence type="ECO:0000313" key="4">
    <source>
        <dbReference type="Proteomes" id="UP001141259"/>
    </source>
</evidence>
<name>A0A9X2VQI7_9PSEU</name>
<keyword evidence="2" id="KW-0472">Membrane</keyword>
<keyword evidence="2" id="KW-1133">Transmembrane helix</keyword>
<keyword evidence="4" id="KW-1185">Reference proteome</keyword>
<accession>A0A9X2VQI7</accession>
<organism evidence="3 4">
    <name type="scientific">Umezawaea endophytica</name>
    <dbReference type="NCBI Taxonomy" id="1654476"/>
    <lineage>
        <taxon>Bacteria</taxon>
        <taxon>Bacillati</taxon>
        <taxon>Actinomycetota</taxon>
        <taxon>Actinomycetes</taxon>
        <taxon>Pseudonocardiales</taxon>
        <taxon>Pseudonocardiaceae</taxon>
        <taxon>Umezawaea</taxon>
    </lineage>
</organism>
<feature type="region of interest" description="Disordered" evidence="1">
    <location>
        <begin position="180"/>
        <end position="212"/>
    </location>
</feature>
<sequence>MTTPEDPVARLARVDDTDLAGAGSTAAARSLLTAIVAEPVVPRRSRTLRLVAAAGLTVALAAGAVLLGGPGGATSYASSAIEVRLEGGYFVARIKDPLAESAEFAKAFRAVGLDADITLVPVSPRLVGVMIEGWGGGRGTVRSSSDVEAPPGVDCAVRPADCTLVLRISEDSTGAVRYKIGRVAEPGEPLQDPDTSSTEPTSTGNASSGGTG</sequence>
<keyword evidence="2" id="KW-0812">Transmembrane</keyword>
<feature type="compositionally biased region" description="Low complexity" evidence="1">
    <location>
        <begin position="192"/>
        <end position="206"/>
    </location>
</feature>
<evidence type="ECO:0000313" key="3">
    <source>
        <dbReference type="EMBL" id="MCS7480996.1"/>
    </source>
</evidence>
<dbReference type="AlphaFoldDB" id="A0A9X2VQI7"/>
<feature type="transmembrane region" description="Helical" evidence="2">
    <location>
        <begin position="50"/>
        <end position="69"/>
    </location>
</feature>
<reference evidence="3" key="1">
    <citation type="submission" date="2022-08" db="EMBL/GenBank/DDBJ databases">
        <authorList>
            <person name="Tistechok S."/>
            <person name="Samborskyy M."/>
            <person name="Roman I."/>
        </authorList>
    </citation>
    <scope>NUCLEOTIDE SEQUENCE</scope>
    <source>
        <strain evidence="3">DSM 103496</strain>
    </source>
</reference>
<dbReference type="EMBL" id="JANYMP010000016">
    <property type="protein sequence ID" value="MCS7480996.1"/>
    <property type="molecule type" value="Genomic_DNA"/>
</dbReference>
<comment type="caution">
    <text evidence="3">The sequence shown here is derived from an EMBL/GenBank/DDBJ whole genome shotgun (WGS) entry which is preliminary data.</text>
</comment>
<gene>
    <name evidence="3" type="ORF">NZH93_29430</name>
</gene>
<dbReference type="Proteomes" id="UP001141259">
    <property type="component" value="Unassembled WGS sequence"/>
</dbReference>
<protein>
    <submittedName>
        <fullName evidence="3">Uncharacterized protein</fullName>
    </submittedName>
</protein>
<evidence type="ECO:0000256" key="2">
    <source>
        <dbReference type="SAM" id="Phobius"/>
    </source>
</evidence>
<dbReference type="RefSeq" id="WP_259626489.1">
    <property type="nucleotide sequence ID" value="NZ_JANYMP010000016.1"/>
</dbReference>
<evidence type="ECO:0000256" key="1">
    <source>
        <dbReference type="SAM" id="MobiDB-lite"/>
    </source>
</evidence>